<dbReference type="GO" id="GO:0005886">
    <property type="term" value="C:plasma membrane"/>
    <property type="evidence" value="ECO:0007669"/>
    <property type="project" value="TreeGrafter"/>
</dbReference>
<evidence type="ECO:0000256" key="3">
    <source>
        <dbReference type="ARBA" id="ARBA00022741"/>
    </source>
</evidence>
<dbReference type="InterPro" id="IPR032823">
    <property type="entry name" value="BCA_ABC_TP_C"/>
</dbReference>
<keyword evidence="2" id="KW-0472">Membrane</keyword>
<dbReference type="GO" id="GO:0015808">
    <property type="term" value="P:L-alanine transport"/>
    <property type="evidence" value="ECO:0007669"/>
    <property type="project" value="TreeGrafter"/>
</dbReference>
<keyword evidence="1" id="KW-0813">Transport</keyword>
<dbReference type="GO" id="GO:0015188">
    <property type="term" value="F:L-isoleucine transmembrane transporter activity"/>
    <property type="evidence" value="ECO:0007669"/>
    <property type="project" value="TreeGrafter"/>
</dbReference>
<dbReference type="SUPFAM" id="SSF52540">
    <property type="entry name" value="P-loop containing nucleoside triphosphate hydrolases"/>
    <property type="match status" value="1"/>
</dbReference>
<dbReference type="PROSITE" id="PS50893">
    <property type="entry name" value="ABC_TRANSPORTER_2"/>
    <property type="match status" value="1"/>
</dbReference>
<dbReference type="PANTHER" id="PTHR45772:SF7">
    <property type="entry name" value="AMINO ACID ABC TRANSPORTER ATP-BINDING PROTEIN"/>
    <property type="match status" value="1"/>
</dbReference>
<reference evidence="7" key="1">
    <citation type="journal article" date="2014" name="J. Gen. Physiol.">
        <title>Structural diversity of ABC transporters.</title>
        <authorList>
            <person name="ter Beek J."/>
            <person name="Guskov A."/>
            <person name="Slotboom D.J."/>
        </authorList>
    </citation>
    <scope>NUCLEOTIDE SEQUENCE</scope>
</reference>
<dbReference type="CDD" id="cd03219">
    <property type="entry name" value="ABC_Mj1267_LivG_branched"/>
    <property type="match status" value="1"/>
</dbReference>
<dbReference type="Proteomes" id="UP000675920">
    <property type="component" value="Unplaced"/>
</dbReference>
<proteinExistence type="predicted"/>
<dbReference type="GO" id="GO:0005304">
    <property type="term" value="F:L-valine transmembrane transporter activity"/>
    <property type="evidence" value="ECO:0007669"/>
    <property type="project" value="TreeGrafter"/>
</dbReference>
<dbReference type="Gene3D" id="3.40.50.300">
    <property type="entry name" value="P-loop containing nucleotide triphosphate hydrolases"/>
    <property type="match status" value="1"/>
</dbReference>
<reference evidence="7" key="3">
    <citation type="submission" date="2025-08" db="UniProtKB">
        <authorList>
            <consortium name="RefSeq"/>
        </authorList>
    </citation>
    <scope>IDENTIFICATION</scope>
</reference>
<dbReference type="GO" id="GO:0005524">
    <property type="term" value="F:ATP binding"/>
    <property type="evidence" value="ECO:0007669"/>
    <property type="project" value="UniProtKB-KW"/>
</dbReference>
<keyword evidence="4 7" id="KW-0067">ATP-binding</keyword>
<feature type="domain" description="ABC transporter" evidence="5">
    <location>
        <begin position="6"/>
        <end position="257"/>
    </location>
</feature>
<dbReference type="GO" id="GO:1903806">
    <property type="term" value="P:L-isoleucine import across plasma membrane"/>
    <property type="evidence" value="ECO:0007669"/>
    <property type="project" value="TreeGrafter"/>
</dbReference>
<keyword evidence="6" id="KW-1185">Reference proteome</keyword>
<organism evidence="6 7">
    <name type="scientific">Derxia gummosa DSM 723</name>
    <dbReference type="NCBI Taxonomy" id="1121388"/>
    <lineage>
        <taxon>Bacteria</taxon>
        <taxon>Pseudomonadati</taxon>
        <taxon>Pseudomonadota</taxon>
        <taxon>Betaproteobacteria</taxon>
        <taxon>Burkholderiales</taxon>
        <taxon>Alcaligenaceae</taxon>
        <taxon>Derxia</taxon>
    </lineage>
</organism>
<evidence type="ECO:0000313" key="6">
    <source>
        <dbReference type="Proteomes" id="UP000675920"/>
    </source>
</evidence>
<evidence type="ECO:0000313" key="7">
    <source>
        <dbReference type="RefSeq" id="WP_028310569.1"/>
    </source>
</evidence>
<reference evidence="7" key="2">
    <citation type="journal article" date="2015" name="F1000Prime Rep">
        <title>Structure and mechanism of ABC transporters.</title>
        <authorList>
            <person name="Wilkens S."/>
        </authorList>
    </citation>
    <scope>NUCLEOTIDE SEQUENCE</scope>
</reference>
<dbReference type="GO" id="GO:0015192">
    <property type="term" value="F:L-phenylalanine transmembrane transporter activity"/>
    <property type="evidence" value="ECO:0007669"/>
    <property type="project" value="TreeGrafter"/>
</dbReference>
<evidence type="ECO:0000256" key="4">
    <source>
        <dbReference type="ARBA" id="ARBA00022840"/>
    </source>
</evidence>
<dbReference type="AlphaFoldDB" id="A0A8B6X1J4"/>
<keyword evidence="3" id="KW-0547">Nucleotide-binding</keyword>
<evidence type="ECO:0000256" key="2">
    <source>
        <dbReference type="ARBA" id="ARBA00022475"/>
    </source>
</evidence>
<keyword evidence="2" id="KW-1003">Cell membrane</keyword>
<dbReference type="InterPro" id="IPR003439">
    <property type="entry name" value="ABC_transporter-like_ATP-bd"/>
</dbReference>
<dbReference type="Pfam" id="PF12399">
    <property type="entry name" value="BCA_ABC_TP_C"/>
    <property type="match status" value="1"/>
</dbReference>
<evidence type="ECO:0000256" key="1">
    <source>
        <dbReference type="ARBA" id="ARBA00022448"/>
    </source>
</evidence>
<sequence>MSGAILVCDNVTMRFGGLVALDGLSFDIRHGEVLGLLGPNGSGKTTFFNVVTGVYRASAGSIDFEGREILGLSPQAVCRAGITRTFQRSRLCLGLSVFDNIMIGHHRALNHGLGFNLFRRKALARQVTESRELAHELASSFSPTLGRRLDEPAGAVSMIDRRRIEVCRALVSRPRLLLLDEPSAGMTHEECRQLMDDILAVRERMPGLSIVIIEHEMGMIERITDRCVVLNYGRKLCEGRYREVASDPEVQRAYLGAALSEQREAA</sequence>
<dbReference type="Pfam" id="PF00005">
    <property type="entry name" value="ABC_tran"/>
    <property type="match status" value="1"/>
</dbReference>
<dbReference type="InterPro" id="IPR051120">
    <property type="entry name" value="ABC_AA/LPS_Transport"/>
</dbReference>
<dbReference type="GO" id="GO:0042941">
    <property type="term" value="P:D-alanine transmembrane transport"/>
    <property type="evidence" value="ECO:0007669"/>
    <property type="project" value="TreeGrafter"/>
</dbReference>
<dbReference type="RefSeq" id="WP_028310569.1">
    <property type="nucleotide sequence ID" value="NZ_AXWS01000007.1"/>
</dbReference>
<name>A0A8B6X1J4_9BURK</name>
<protein>
    <submittedName>
        <fullName evidence="7">ABC transporter ATP-binding protein</fullName>
    </submittedName>
</protein>
<accession>A0A8B6X1J4</accession>
<evidence type="ECO:0000259" key="5">
    <source>
        <dbReference type="PROSITE" id="PS50893"/>
    </source>
</evidence>
<dbReference type="GO" id="GO:1903805">
    <property type="term" value="P:L-valine import across plasma membrane"/>
    <property type="evidence" value="ECO:0007669"/>
    <property type="project" value="TreeGrafter"/>
</dbReference>
<dbReference type="PANTHER" id="PTHR45772">
    <property type="entry name" value="CONSERVED COMPONENT OF ABC TRANSPORTER FOR NATURAL AMINO ACIDS-RELATED"/>
    <property type="match status" value="1"/>
</dbReference>
<dbReference type="GO" id="GO:0016887">
    <property type="term" value="F:ATP hydrolysis activity"/>
    <property type="evidence" value="ECO:0007669"/>
    <property type="project" value="InterPro"/>
</dbReference>
<dbReference type="SMART" id="SM00382">
    <property type="entry name" value="AAA"/>
    <property type="match status" value="1"/>
</dbReference>
<dbReference type="InterPro" id="IPR027417">
    <property type="entry name" value="P-loop_NTPase"/>
</dbReference>
<dbReference type="InterPro" id="IPR003593">
    <property type="entry name" value="AAA+_ATPase"/>
</dbReference>
<dbReference type="OrthoDB" id="8770119at2"/>